<dbReference type="Gene3D" id="3.50.50.60">
    <property type="entry name" value="FAD/NAD(P)-binding domain"/>
    <property type="match status" value="1"/>
</dbReference>
<dbReference type="InterPro" id="IPR036188">
    <property type="entry name" value="FAD/NAD-bd_sf"/>
</dbReference>
<comment type="caution">
    <text evidence="2">The sequence shown here is derived from an EMBL/GenBank/DDBJ whole genome shotgun (WGS) entry which is preliminary data.</text>
</comment>
<name>A0A4Z2HK01_9TELE</name>
<dbReference type="AlphaFoldDB" id="A0A4Z2HK01"/>
<organism evidence="2 3">
    <name type="scientific">Liparis tanakae</name>
    <name type="common">Tanaka's snailfish</name>
    <dbReference type="NCBI Taxonomy" id="230148"/>
    <lineage>
        <taxon>Eukaryota</taxon>
        <taxon>Metazoa</taxon>
        <taxon>Chordata</taxon>
        <taxon>Craniata</taxon>
        <taxon>Vertebrata</taxon>
        <taxon>Euteleostomi</taxon>
        <taxon>Actinopterygii</taxon>
        <taxon>Neopterygii</taxon>
        <taxon>Teleostei</taxon>
        <taxon>Neoteleostei</taxon>
        <taxon>Acanthomorphata</taxon>
        <taxon>Eupercaria</taxon>
        <taxon>Perciformes</taxon>
        <taxon>Cottioidei</taxon>
        <taxon>Cottales</taxon>
        <taxon>Liparidae</taxon>
        <taxon>Liparis</taxon>
    </lineage>
</organism>
<accession>A0A4Z2HK01</accession>
<proteinExistence type="predicted"/>
<dbReference type="EMBL" id="SRLO01000238">
    <property type="protein sequence ID" value="TNN65253.1"/>
    <property type="molecule type" value="Genomic_DNA"/>
</dbReference>
<gene>
    <name evidence="2" type="primary">mical1_2</name>
    <name evidence="2" type="ORF">EYF80_024542</name>
</gene>
<evidence type="ECO:0000313" key="3">
    <source>
        <dbReference type="Proteomes" id="UP000314294"/>
    </source>
</evidence>
<reference evidence="2 3" key="1">
    <citation type="submission" date="2019-03" db="EMBL/GenBank/DDBJ databases">
        <title>First draft genome of Liparis tanakae, snailfish: a comprehensive survey of snailfish specific genes.</title>
        <authorList>
            <person name="Kim W."/>
            <person name="Song I."/>
            <person name="Jeong J.-H."/>
            <person name="Kim D."/>
            <person name="Kim S."/>
            <person name="Ryu S."/>
            <person name="Song J.Y."/>
            <person name="Lee S.K."/>
        </authorList>
    </citation>
    <scope>NUCLEOTIDE SEQUENCE [LARGE SCALE GENOMIC DNA]</scope>
    <source>
        <tissue evidence="2">Muscle</tissue>
    </source>
</reference>
<dbReference type="InterPro" id="IPR057494">
    <property type="entry name" value="Rossman_Mical"/>
</dbReference>
<dbReference type="OrthoDB" id="20799at2759"/>
<evidence type="ECO:0000259" key="1">
    <source>
        <dbReference type="Pfam" id="PF25413"/>
    </source>
</evidence>
<sequence length="117" mass="12949">MTAKKKSLLNMGVIKQDHSDAEELLAPANVDHEALYRYAHDAASFSTGGRLPDLQFAKDHAGQPDVAMFDFTSMHRAENASLVRERKGKKLLMGLVGDCLVEVGNKMFMDLVHIHPT</sequence>
<protein>
    <submittedName>
        <fullName evidence="2">Protein-methionine sulfoxide oxidase mical1</fullName>
    </submittedName>
</protein>
<evidence type="ECO:0000313" key="2">
    <source>
        <dbReference type="EMBL" id="TNN65253.1"/>
    </source>
</evidence>
<dbReference type="Proteomes" id="UP000314294">
    <property type="component" value="Unassembled WGS sequence"/>
</dbReference>
<keyword evidence="3" id="KW-1185">Reference proteome</keyword>
<feature type="domain" description="[F-actin]-monooxygenase MICAL1-3-like Rossman" evidence="1">
    <location>
        <begin position="1"/>
        <end position="70"/>
    </location>
</feature>
<dbReference type="Pfam" id="PF25413">
    <property type="entry name" value="Rossman_Mical"/>
    <property type="match status" value="1"/>
</dbReference>